<dbReference type="Proteomes" id="UP000050640">
    <property type="component" value="Unplaced"/>
</dbReference>
<dbReference type="SUPFAM" id="SSF49899">
    <property type="entry name" value="Concanavalin A-like lectins/glucanases"/>
    <property type="match status" value="1"/>
</dbReference>
<keyword evidence="1" id="KW-1185">Reference proteome</keyword>
<sequence length="504" mass="56547">MTSDLPPYNSNETDMDTVGYNCTFDDPSTADRWRVVQGEPDLFLWLASTGTIKRPAEPLALIELRGQQADSFLSDKILCQDGTATLLFTYWIVGGANLEVCLVNLLDKKFNCTAMLDAQSTSRKVLLSLPQIQESFRVISIKLNQPYDLLIIGSKTTPFFDHRRGRIISNNTMLLCDFTDDFLCLWGPGSGALPSLTVPDSYPAPSYPAAIVIQGTAMLTSDPLKCQTGSGKVTLLFRHWTSGSPTVQACAIGYGIGSKKVECVEVSQGNEAADDKSLLIFDFKQPILEPFTLNIIPQWDNTARNQYLIIDEIVYLGNCDTKKLNKEINKGSLTEQNRNACNYLNHDLTKHMTFVRVLRDLMLSLNRWISVPQNHQFISTRVMPGQCAILESPRFKATPETNTVIFQYYRTSFYAIIRLCLDSCSAYCHRNASTFAQCPSLILEKQLSKETQWHTARIRLPEGTTRFCLVAHNSNKSTVDTVVAIDNIKLASCRILFYKFLCTL</sequence>
<reference evidence="2" key="1">
    <citation type="submission" date="2017-02" db="UniProtKB">
        <authorList>
            <consortium name="WormBaseParasite"/>
        </authorList>
    </citation>
    <scope>IDENTIFICATION</scope>
</reference>
<proteinExistence type="predicted"/>
<evidence type="ECO:0000313" key="2">
    <source>
        <dbReference type="WBParaSite" id="EEL_0000892301-mRNA-1"/>
    </source>
</evidence>
<organism evidence="1 2">
    <name type="scientific">Elaeophora elaphi</name>
    <dbReference type="NCBI Taxonomy" id="1147741"/>
    <lineage>
        <taxon>Eukaryota</taxon>
        <taxon>Metazoa</taxon>
        <taxon>Ecdysozoa</taxon>
        <taxon>Nematoda</taxon>
        <taxon>Chromadorea</taxon>
        <taxon>Rhabditida</taxon>
        <taxon>Spirurina</taxon>
        <taxon>Spiruromorpha</taxon>
        <taxon>Filarioidea</taxon>
        <taxon>Onchocercidae</taxon>
        <taxon>Elaeophora</taxon>
    </lineage>
</organism>
<name>A0A0R3S2I6_9BILA</name>
<protein>
    <submittedName>
        <fullName evidence="2">MAM domain-containing protein</fullName>
    </submittedName>
</protein>
<dbReference type="AlphaFoldDB" id="A0A0R3S2I6"/>
<accession>A0A0R3S2I6</accession>
<evidence type="ECO:0000313" key="1">
    <source>
        <dbReference type="Proteomes" id="UP000050640"/>
    </source>
</evidence>
<dbReference type="WBParaSite" id="EEL_0000892301-mRNA-1">
    <property type="protein sequence ID" value="EEL_0000892301-mRNA-1"/>
    <property type="gene ID" value="EEL_0000892301"/>
</dbReference>
<dbReference type="Gene3D" id="2.60.120.200">
    <property type="match status" value="1"/>
</dbReference>
<dbReference type="InterPro" id="IPR013320">
    <property type="entry name" value="ConA-like_dom_sf"/>
</dbReference>